<feature type="transmembrane region" description="Helical" evidence="8">
    <location>
        <begin position="97"/>
        <end position="117"/>
    </location>
</feature>
<feature type="transmembrane region" description="Helical" evidence="8">
    <location>
        <begin position="69"/>
        <end position="91"/>
    </location>
</feature>
<evidence type="ECO:0000256" key="2">
    <source>
        <dbReference type="ARBA" id="ARBA00010148"/>
    </source>
</evidence>
<dbReference type="Gene3D" id="3.40.50.10580">
    <property type="entry name" value="ATPase, V1 complex, subunit F"/>
    <property type="match status" value="1"/>
</dbReference>
<dbReference type="GO" id="GO:0046961">
    <property type="term" value="F:proton-transporting ATPase activity, rotational mechanism"/>
    <property type="evidence" value="ECO:0007669"/>
    <property type="project" value="InterPro"/>
</dbReference>
<evidence type="ECO:0000256" key="7">
    <source>
        <dbReference type="ARBA" id="ARBA00023274"/>
    </source>
</evidence>
<comment type="caution">
    <text evidence="9">The sequence shown here is derived from an EMBL/GenBank/DDBJ whole genome shotgun (WGS) entry which is preliminary data.</text>
</comment>
<dbReference type="SUPFAM" id="SSF159468">
    <property type="entry name" value="AtpF-like"/>
    <property type="match status" value="1"/>
</dbReference>
<dbReference type="Proteomes" id="UP001175271">
    <property type="component" value="Unassembled WGS sequence"/>
</dbReference>
<comment type="similarity">
    <text evidence="2">Belongs to the V-ATPase F subunit family.</text>
</comment>
<evidence type="ECO:0000256" key="8">
    <source>
        <dbReference type="SAM" id="Phobius"/>
    </source>
</evidence>
<dbReference type="AlphaFoldDB" id="A0AA39HY18"/>
<dbReference type="GO" id="GO:0006412">
    <property type="term" value="P:translation"/>
    <property type="evidence" value="ECO:0007669"/>
    <property type="project" value="InterPro"/>
</dbReference>
<feature type="transmembrane region" description="Helical" evidence="8">
    <location>
        <begin position="138"/>
        <end position="157"/>
    </location>
</feature>
<dbReference type="InterPro" id="IPR001971">
    <property type="entry name" value="Ribosomal_uS11"/>
</dbReference>
<dbReference type="InterPro" id="IPR005772">
    <property type="entry name" value="ATPase_V1-cplx_fsu_euk"/>
</dbReference>
<dbReference type="PANTHER" id="PTHR13861:SF2">
    <property type="entry name" value="V-TYPE PROTON ATPASE SUBUNIT F"/>
    <property type="match status" value="1"/>
</dbReference>
<evidence type="ECO:0000256" key="6">
    <source>
        <dbReference type="ARBA" id="ARBA00023065"/>
    </source>
</evidence>
<keyword evidence="8" id="KW-1133">Transmembrane helix</keyword>
<dbReference type="SUPFAM" id="SSF53137">
    <property type="entry name" value="Translational machinery components"/>
    <property type="match status" value="1"/>
</dbReference>
<accession>A0AA39HY18</accession>
<gene>
    <name evidence="9" type="ORF">QR680_006771</name>
</gene>
<proteinExistence type="inferred from homology"/>
<dbReference type="InterPro" id="IPR036906">
    <property type="entry name" value="ATPase_V1_fsu_sf"/>
</dbReference>
<dbReference type="Pfam" id="PF00411">
    <property type="entry name" value="Ribosomal_S11"/>
    <property type="match status" value="1"/>
</dbReference>
<evidence type="ECO:0000313" key="10">
    <source>
        <dbReference type="Proteomes" id="UP001175271"/>
    </source>
</evidence>
<organism evidence="9 10">
    <name type="scientific">Steinernema hermaphroditum</name>
    <dbReference type="NCBI Taxonomy" id="289476"/>
    <lineage>
        <taxon>Eukaryota</taxon>
        <taxon>Metazoa</taxon>
        <taxon>Ecdysozoa</taxon>
        <taxon>Nematoda</taxon>
        <taxon>Chromadorea</taxon>
        <taxon>Rhabditida</taxon>
        <taxon>Tylenchina</taxon>
        <taxon>Panagrolaimomorpha</taxon>
        <taxon>Strongyloidoidea</taxon>
        <taxon>Steinernematidae</taxon>
        <taxon>Steinernema</taxon>
    </lineage>
</organism>
<evidence type="ECO:0000313" key="9">
    <source>
        <dbReference type="EMBL" id="KAK0413384.1"/>
    </source>
</evidence>
<sequence length="503" mass="55911">MLVSLALRAVSMQPPKVPFFVGVIICIVRLLLIIAFAAFFVGEFNPVFMIIGECLKYYGIEYMQECLKYYGIGYMQVSFILTSVTMLFSLLKVIPTLFMSLILVFDCLCFVDFLIKYPQMMQHMYENQFDESLLIRPAVDIICVFLTSLAYVLLMIFNRCTREREEGLDDPGMEGWQQAAEMAVRSVAALVENFIIGVRRPSVAACQRRFISCSSTLGDSLRDNHRQGVKLHKSQLDVAEGTIGAESWISVDTSNIDRHLPTPEVFKQQFNGIAYEELPIVYINATKNNTLVQVTDHKFNIITYTSCRLEGFKNARKKTNIAGQTTGVAAGQRLVRRGIRTVRVVVKGVGPGRMTCVKGLTVAGVDVVSITDHTPLKELDTPMAHSAQKGKVIAVIGDEDTVVGFLLGGVGELNKANKPNYLIVDKNTPVAEIEAAFRSFVARDDIAIVVINQHIAELIRYSVDQATQRSPAVLEIPSKEAPYDPSNDSILNRARGLFNPGDF</sequence>
<evidence type="ECO:0000256" key="4">
    <source>
        <dbReference type="ARBA" id="ARBA00022781"/>
    </source>
</evidence>
<reference evidence="9" key="1">
    <citation type="submission" date="2023-06" db="EMBL/GenBank/DDBJ databases">
        <title>Genomic analysis of the entomopathogenic nematode Steinernema hermaphroditum.</title>
        <authorList>
            <person name="Schwarz E.M."/>
            <person name="Heppert J.K."/>
            <person name="Baniya A."/>
            <person name="Schwartz H.T."/>
            <person name="Tan C.-H."/>
            <person name="Antoshechkin I."/>
            <person name="Sternberg P.W."/>
            <person name="Goodrich-Blair H."/>
            <person name="Dillman A.R."/>
        </authorList>
    </citation>
    <scope>NUCLEOTIDE SEQUENCE</scope>
    <source>
        <strain evidence="9">PS9179</strain>
        <tissue evidence="9">Whole animal</tissue>
    </source>
</reference>
<protein>
    <recommendedName>
        <fullName evidence="11">V-type proton ATPase subunit F</fullName>
    </recommendedName>
</protein>
<dbReference type="EMBL" id="JAUCMV010000003">
    <property type="protein sequence ID" value="KAK0413384.1"/>
    <property type="molecule type" value="Genomic_DNA"/>
</dbReference>
<dbReference type="NCBIfam" id="TIGR01101">
    <property type="entry name" value="V_ATP_synt_F"/>
    <property type="match status" value="1"/>
</dbReference>
<keyword evidence="6" id="KW-0406">Ion transport</keyword>
<keyword evidence="8" id="KW-0472">Membrane</keyword>
<keyword evidence="10" id="KW-1185">Reference proteome</keyword>
<dbReference type="PANTHER" id="PTHR13861">
    <property type="entry name" value="VACUOLAR ATP SYNTHASE SUBUNIT F"/>
    <property type="match status" value="1"/>
</dbReference>
<feature type="transmembrane region" description="Helical" evidence="8">
    <location>
        <begin position="20"/>
        <end position="41"/>
    </location>
</feature>
<dbReference type="GO" id="GO:0003735">
    <property type="term" value="F:structural constituent of ribosome"/>
    <property type="evidence" value="ECO:0007669"/>
    <property type="project" value="InterPro"/>
</dbReference>
<keyword evidence="7" id="KW-0687">Ribonucleoprotein</keyword>
<dbReference type="GO" id="GO:1990904">
    <property type="term" value="C:ribonucleoprotein complex"/>
    <property type="evidence" value="ECO:0007669"/>
    <property type="project" value="UniProtKB-KW"/>
</dbReference>
<dbReference type="GO" id="GO:0005840">
    <property type="term" value="C:ribosome"/>
    <property type="evidence" value="ECO:0007669"/>
    <property type="project" value="UniProtKB-KW"/>
</dbReference>
<dbReference type="InterPro" id="IPR008218">
    <property type="entry name" value="ATPase_V1-cplx_f_g_su"/>
</dbReference>
<comment type="similarity">
    <text evidence="1">Belongs to the universal ribosomal protein uS11 family.</text>
</comment>
<evidence type="ECO:0008006" key="11">
    <source>
        <dbReference type="Google" id="ProtNLM"/>
    </source>
</evidence>
<evidence type="ECO:0000256" key="1">
    <source>
        <dbReference type="ARBA" id="ARBA00006194"/>
    </source>
</evidence>
<evidence type="ECO:0000256" key="5">
    <source>
        <dbReference type="ARBA" id="ARBA00022980"/>
    </source>
</evidence>
<keyword evidence="4" id="KW-0375">Hydrogen ion transport</keyword>
<dbReference type="FunFam" id="3.30.420.80:FF:000016">
    <property type="entry name" value="Mitochondrial Ribosomal Protein, Small"/>
    <property type="match status" value="1"/>
</dbReference>
<evidence type="ECO:0000256" key="3">
    <source>
        <dbReference type="ARBA" id="ARBA00022448"/>
    </source>
</evidence>
<dbReference type="Gene3D" id="3.30.420.80">
    <property type="entry name" value="Ribosomal protein S11"/>
    <property type="match status" value="1"/>
</dbReference>
<name>A0AA39HY18_9BILA</name>
<keyword evidence="3" id="KW-0813">Transport</keyword>
<dbReference type="HAMAP" id="MF_01310">
    <property type="entry name" value="Ribosomal_uS11"/>
    <property type="match status" value="1"/>
</dbReference>
<keyword evidence="8" id="KW-0812">Transmembrane</keyword>
<dbReference type="InterPro" id="IPR036967">
    <property type="entry name" value="Ribosomal_uS11_sf"/>
</dbReference>
<keyword evidence="5" id="KW-0689">Ribosomal protein</keyword>
<dbReference type="Pfam" id="PF01990">
    <property type="entry name" value="ATP-synt_F"/>
    <property type="match status" value="1"/>
</dbReference>
<dbReference type="FunFam" id="3.40.50.10580:FF:000001">
    <property type="entry name" value="V-type proton ATPase subunit F"/>
    <property type="match status" value="1"/>
</dbReference>
<dbReference type="GO" id="GO:0033180">
    <property type="term" value="C:proton-transporting V-type ATPase, V1 domain"/>
    <property type="evidence" value="ECO:0007669"/>
    <property type="project" value="InterPro"/>
</dbReference>